<dbReference type="GO" id="GO:0016787">
    <property type="term" value="F:hydrolase activity"/>
    <property type="evidence" value="ECO:0007669"/>
    <property type="project" value="UniProtKB-KW"/>
</dbReference>
<proteinExistence type="predicted"/>
<organism evidence="4 5">
    <name type="scientific">Geoglobus acetivorans</name>
    <dbReference type="NCBI Taxonomy" id="565033"/>
    <lineage>
        <taxon>Archaea</taxon>
        <taxon>Methanobacteriati</taxon>
        <taxon>Methanobacteriota</taxon>
        <taxon>Archaeoglobi</taxon>
        <taxon>Archaeoglobales</taxon>
        <taxon>Archaeoglobaceae</taxon>
        <taxon>Geoglobus</taxon>
    </lineage>
</organism>
<keyword evidence="2" id="KW-0378">Hydrolase</keyword>
<evidence type="ECO:0000256" key="1">
    <source>
        <dbReference type="ARBA" id="ARBA00022500"/>
    </source>
</evidence>
<dbReference type="InterPro" id="IPR007597">
    <property type="entry name" value="CheC"/>
</dbReference>
<dbReference type="Proteomes" id="UP000030624">
    <property type="component" value="Chromosome"/>
</dbReference>
<evidence type="ECO:0000313" key="5">
    <source>
        <dbReference type="Proteomes" id="UP000030624"/>
    </source>
</evidence>
<dbReference type="PANTHER" id="PTHR43693:SF1">
    <property type="entry name" value="PROTEIN PHOSPHATASE CHEZ"/>
    <property type="match status" value="1"/>
</dbReference>
<dbReference type="CDD" id="cd17909">
    <property type="entry name" value="CheC_ClassI"/>
    <property type="match status" value="1"/>
</dbReference>
<name>A0A0A7GFI1_GEOAI</name>
<dbReference type="AlphaFoldDB" id="A0A0A7GFI1"/>
<sequence>MSKFENLTNEELDILREMGNIGVGNASTALATMLGRPINITVPEVYLLKFSNLDKVIKPDEIVVGTVVGLSTIDNDNSGFLYMIFPQDSPNKLAELLIGDSSDESMVESTIMEISNILASHFCDGIANMLDTVLIPTPPSYAKDYSVAVIDALLAQIADRTDNLIIFETDLVDQDNAVDILLMLIPTEKFFEYIMQLLEMVK</sequence>
<accession>A0A0A7GFI1</accession>
<dbReference type="GeneID" id="24797269"/>
<dbReference type="HOGENOM" id="CLU_087860_2_0_2"/>
<dbReference type="GO" id="GO:0006935">
    <property type="term" value="P:chemotaxis"/>
    <property type="evidence" value="ECO:0007669"/>
    <property type="project" value="UniProtKB-KW"/>
</dbReference>
<dbReference type="EMBL" id="CP009552">
    <property type="protein sequence ID" value="AIY89721.1"/>
    <property type="molecule type" value="Genomic_DNA"/>
</dbReference>
<reference evidence="4 5" key="1">
    <citation type="journal article" date="2015" name="Appl. Environ. Microbiol.">
        <title>The Geoglobus acetivorans genome: Fe(III) reduction, acetate utilization, autotrophic growth, and degradation of aromatic compounds in a hyperthermophilic archaeon.</title>
        <authorList>
            <person name="Mardanov A.V."/>
            <person name="Slododkina G.B."/>
            <person name="Slobodkin A.I."/>
            <person name="Beletsky A.V."/>
            <person name="Gavrilov S.N."/>
            <person name="Kublanov I.V."/>
            <person name="Bonch-Osmolovskaya E.A."/>
            <person name="Skryabin K.G."/>
            <person name="Ravin N.V."/>
        </authorList>
    </citation>
    <scope>NUCLEOTIDE SEQUENCE [LARGE SCALE GENOMIC DNA]</scope>
    <source>
        <strain evidence="4 5">SBH6</strain>
    </source>
</reference>
<evidence type="ECO:0000259" key="3">
    <source>
        <dbReference type="Pfam" id="PF04509"/>
    </source>
</evidence>
<gene>
    <name evidence="4" type="ORF">GACE_0669</name>
</gene>
<evidence type="ECO:0000313" key="4">
    <source>
        <dbReference type="EMBL" id="AIY89721.1"/>
    </source>
</evidence>
<evidence type="ECO:0000256" key="2">
    <source>
        <dbReference type="ARBA" id="ARBA00022801"/>
    </source>
</evidence>
<dbReference type="SUPFAM" id="SSF103039">
    <property type="entry name" value="CheC-like"/>
    <property type="match status" value="1"/>
</dbReference>
<dbReference type="PANTHER" id="PTHR43693">
    <property type="entry name" value="PROTEIN PHOSPHATASE CHEZ"/>
    <property type="match status" value="1"/>
</dbReference>
<dbReference type="eggNOG" id="arCOG02381">
    <property type="taxonomic scope" value="Archaea"/>
</dbReference>
<protein>
    <submittedName>
        <fullName evidence="4">Chemotaxis protein CheC--inhibitor of MCP methylation</fullName>
    </submittedName>
</protein>
<dbReference type="Gene3D" id="3.40.1550.10">
    <property type="entry name" value="CheC-like"/>
    <property type="match status" value="1"/>
</dbReference>
<feature type="domain" description="CheC-like protein" evidence="3">
    <location>
        <begin position="10"/>
        <end position="46"/>
    </location>
</feature>
<dbReference type="KEGG" id="gac:GACE_0669"/>
<dbReference type="Pfam" id="PF04509">
    <property type="entry name" value="CheC"/>
    <property type="match status" value="2"/>
</dbReference>
<feature type="domain" description="CheC-like protein" evidence="3">
    <location>
        <begin position="106"/>
        <end position="140"/>
    </location>
</feature>
<dbReference type="InterPro" id="IPR050992">
    <property type="entry name" value="CheZ_family_phosphatases"/>
</dbReference>
<dbReference type="InterPro" id="IPR028976">
    <property type="entry name" value="CheC-like_sf"/>
</dbReference>
<dbReference type="RefSeq" id="WP_148305908.1">
    <property type="nucleotide sequence ID" value="NZ_CP009552.1"/>
</dbReference>
<dbReference type="STRING" id="565033.GACE_0669"/>
<keyword evidence="1" id="KW-0145">Chemotaxis</keyword>